<dbReference type="PATRIC" id="fig|1158614.3.peg.250"/>
<sequence length="266" mass="30605">MQNIEEAITIHYTKMFKTDKKIFEQIMADPAQYVGLSIHDMADRFDVSSPTILRAIKKIGYSGYPEFKLALESFVTDKNQEKPVIKNSLFHEVINTYERSFSKLRELDFEKDIIEVVEWMQDSQDVKCVGFDNTGLAAQQLVYSLYSQGVFYEAISTETQMHYLSQTARKDWVYIIFSVTGMDIYSELVDAVTEVGAKTVLITMNKDAEIAKKVSKTFVLPAASTFLRDDGSLRQLDVRFELFLFSEVISYYFNWVGDQREQAVPS</sequence>
<dbReference type="GO" id="GO:1901135">
    <property type="term" value="P:carbohydrate derivative metabolic process"/>
    <property type="evidence" value="ECO:0007669"/>
    <property type="project" value="InterPro"/>
</dbReference>
<dbReference type="Proteomes" id="UP000013750">
    <property type="component" value="Unassembled WGS sequence"/>
</dbReference>
<dbReference type="InterPro" id="IPR046348">
    <property type="entry name" value="SIS_dom_sf"/>
</dbReference>
<evidence type="ECO:0000313" key="5">
    <source>
        <dbReference type="Proteomes" id="UP000014160"/>
    </source>
</evidence>
<feature type="domain" description="HTH rpiR-type" evidence="1">
    <location>
        <begin position="2"/>
        <end position="78"/>
    </location>
</feature>
<gene>
    <name evidence="3" type="ORF">I592_03189</name>
    <name evidence="2" type="ORF">UKC_00259</name>
</gene>
<name>R2Y709_9ENTE</name>
<organism evidence="2 4">
    <name type="scientific">Enterococcus gilvus ATCC BAA-350</name>
    <dbReference type="NCBI Taxonomy" id="1158614"/>
    <lineage>
        <taxon>Bacteria</taxon>
        <taxon>Bacillati</taxon>
        <taxon>Bacillota</taxon>
        <taxon>Bacilli</taxon>
        <taxon>Lactobacillales</taxon>
        <taxon>Enterococcaceae</taxon>
        <taxon>Enterococcus</taxon>
    </lineage>
</organism>
<reference evidence="2 4" key="1">
    <citation type="submission" date="2013-02" db="EMBL/GenBank/DDBJ databases">
        <title>The Genome Sequence of Enterococcus gilvus ATCC BAA-350.</title>
        <authorList>
            <consortium name="The Broad Institute Genome Sequencing Platform"/>
            <consortium name="The Broad Institute Genome Sequencing Center for Infectious Disease"/>
            <person name="Earl A.M."/>
            <person name="Gilmore M.S."/>
            <person name="Lebreton F."/>
            <person name="Walker B."/>
            <person name="Young S.K."/>
            <person name="Zeng Q."/>
            <person name="Gargeya S."/>
            <person name="Fitzgerald M."/>
            <person name="Haas B."/>
            <person name="Abouelleil A."/>
            <person name="Alvarado L."/>
            <person name="Arachchi H.M."/>
            <person name="Berlin A.M."/>
            <person name="Chapman S.B."/>
            <person name="Dewar J."/>
            <person name="Goldberg J."/>
            <person name="Griggs A."/>
            <person name="Gujja S."/>
            <person name="Hansen M."/>
            <person name="Howarth C."/>
            <person name="Imamovic A."/>
            <person name="Larimer J."/>
            <person name="McCowan C."/>
            <person name="Murphy C."/>
            <person name="Neiman D."/>
            <person name="Pearson M."/>
            <person name="Priest M."/>
            <person name="Roberts A."/>
            <person name="Saif S."/>
            <person name="Shea T."/>
            <person name="Sisk P."/>
            <person name="Sykes S."/>
            <person name="Wortman J."/>
            <person name="Nusbaum C."/>
            <person name="Birren B."/>
        </authorList>
    </citation>
    <scope>NUCLEOTIDE SEQUENCE [LARGE SCALE GENOMIC DNA]</scope>
    <source>
        <strain evidence="2 4">ATCC BAA-350</strain>
    </source>
</reference>
<evidence type="ECO:0000313" key="4">
    <source>
        <dbReference type="Proteomes" id="UP000013750"/>
    </source>
</evidence>
<dbReference type="Proteomes" id="UP000014160">
    <property type="component" value="Unassembled WGS sequence"/>
</dbReference>
<keyword evidence="5" id="KW-1185">Reference proteome</keyword>
<dbReference type="RefSeq" id="WP_010778710.1">
    <property type="nucleotide sequence ID" value="NZ_ASWH01000002.1"/>
</dbReference>
<dbReference type="HOGENOM" id="CLU_055769_4_4_9"/>
<comment type="caution">
    <text evidence="2">The sequence shown here is derived from an EMBL/GenBank/DDBJ whole genome shotgun (WGS) entry which is preliminary data.</text>
</comment>
<dbReference type="InterPro" id="IPR036388">
    <property type="entry name" value="WH-like_DNA-bd_sf"/>
</dbReference>
<dbReference type="PANTHER" id="PTHR30514:SF1">
    <property type="entry name" value="HTH-TYPE TRANSCRIPTIONAL REGULATOR HEXR-RELATED"/>
    <property type="match status" value="1"/>
</dbReference>
<dbReference type="Pfam" id="PF01418">
    <property type="entry name" value="HTH_6"/>
    <property type="match status" value="1"/>
</dbReference>
<evidence type="ECO:0000259" key="1">
    <source>
        <dbReference type="PROSITE" id="PS51071"/>
    </source>
</evidence>
<dbReference type="InterPro" id="IPR009057">
    <property type="entry name" value="Homeodomain-like_sf"/>
</dbReference>
<evidence type="ECO:0000313" key="3">
    <source>
        <dbReference type="EMBL" id="EOW79051.1"/>
    </source>
</evidence>
<dbReference type="InterPro" id="IPR047640">
    <property type="entry name" value="RpiR-like"/>
</dbReference>
<dbReference type="SUPFAM" id="SSF53697">
    <property type="entry name" value="SIS domain"/>
    <property type="match status" value="1"/>
</dbReference>
<dbReference type="GO" id="GO:0003700">
    <property type="term" value="F:DNA-binding transcription factor activity"/>
    <property type="evidence" value="ECO:0007669"/>
    <property type="project" value="InterPro"/>
</dbReference>
<dbReference type="Gene3D" id="1.10.10.10">
    <property type="entry name" value="Winged helix-like DNA-binding domain superfamily/Winged helix DNA-binding domain"/>
    <property type="match status" value="1"/>
</dbReference>
<dbReference type="OrthoDB" id="3684496at2"/>
<dbReference type="GO" id="GO:0003677">
    <property type="term" value="F:DNA binding"/>
    <property type="evidence" value="ECO:0007669"/>
    <property type="project" value="InterPro"/>
</dbReference>
<dbReference type="AlphaFoldDB" id="R2Y709"/>
<protein>
    <recommendedName>
        <fullName evidence="1">HTH rpiR-type domain-containing protein</fullName>
    </recommendedName>
</protein>
<dbReference type="Gene3D" id="3.40.50.10490">
    <property type="entry name" value="Glucose-6-phosphate isomerase like protein, domain 1"/>
    <property type="match status" value="1"/>
</dbReference>
<dbReference type="PANTHER" id="PTHR30514">
    <property type="entry name" value="GLUCOKINASE"/>
    <property type="match status" value="1"/>
</dbReference>
<accession>R2Y709</accession>
<dbReference type="EMBL" id="ASWH01000002">
    <property type="protein sequence ID" value="EOW79051.1"/>
    <property type="molecule type" value="Genomic_DNA"/>
</dbReference>
<dbReference type="EMBL" id="AJDQ01000003">
    <property type="protein sequence ID" value="EOI58187.1"/>
    <property type="molecule type" value="Genomic_DNA"/>
</dbReference>
<dbReference type="GO" id="GO:0097367">
    <property type="term" value="F:carbohydrate derivative binding"/>
    <property type="evidence" value="ECO:0007669"/>
    <property type="project" value="InterPro"/>
</dbReference>
<proteinExistence type="predicted"/>
<dbReference type="InterPro" id="IPR000281">
    <property type="entry name" value="HTH_RpiR"/>
</dbReference>
<dbReference type="PROSITE" id="PS51071">
    <property type="entry name" value="HTH_RPIR"/>
    <property type="match status" value="1"/>
</dbReference>
<reference evidence="3 5" key="2">
    <citation type="submission" date="2013-03" db="EMBL/GenBank/DDBJ databases">
        <title>The Genome Sequence of Enterococcus gilvus ATCC BAA-350 (PacBio/Illumina hybrid assembly).</title>
        <authorList>
            <consortium name="The Broad Institute Genomics Platform"/>
            <consortium name="The Broad Institute Genome Sequencing Center for Infectious Disease"/>
            <person name="Earl A."/>
            <person name="Russ C."/>
            <person name="Gilmore M."/>
            <person name="Surin D."/>
            <person name="Walker B."/>
            <person name="Young S."/>
            <person name="Zeng Q."/>
            <person name="Gargeya S."/>
            <person name="Fitzgerald M."/>
            <person name="Haas B."/>
            <person name="Abouelleil A."/>
            <person name="Allen A.W."/>
            <person name="Alvarado L."/>
            <person name="Arachchi H.M."/>
            <person name="Berlin A.M."/>
            <person name="Chapman S.B."/>
            <person name="Gainer-Dewar J."/>
            <person name="Goldberg J."/>
            <person name="Griggs A."/>
            <person name="Gujja S."/>
            <person name="Hansen M."/>
            <person name="Howarth C."/>
            <person name="Imamovic A."/>
            <person name="Ireland A."/>
            <person name="Larimer J."/>
            <person name="McCowan C."/>
            <person name="Murphy C."/>
            <person name="Pearson M."/>
            <person name="Poon T.W."/>
            <person name="Priest M."/>
            <person name="Roberts A."/>
            <person name="Saif S."/>
            <person name="Shea T."/>
            <person name="Sisk P."/>
            <person name="Sykes S."/>
            <person name="Wortman J."/>
            <person name="Nusbaum C."/>
            <person name="Birren B."/>
        </authorList>
    </citation>
    <scope>NUCLEOTIDE SEQUENCE [LARGE SCALE GENOMIC DNA]</scope>
    <source>
        <strain evidence="3 5">ATCC BAA-350</strain>
    </source>
</reference>
<evidence type="ECO:0000313" key="2">
    <source>
        <dbReference type="EMBL" id="EOI58187.1"/>
    </source>
</evidence>
<dbReference type="SUPFAM" id="SSF46689">
    <property type="entry name" value="Homeodomain-like"/>
    <property type="match status" value="1"/>
</dbReference>
<dbReference type="eggNOG" id="COG1737">
    <property type="taxonomic scope" value="Bacteria"/>
</dbReference>